<dbReference type="Proteomes" id="UP000001542">
    <property type="component" value="Unassembled WGS sequence"/>
</dbReference>
<dbReference type="PROSITE" id="PS00646">
    <property type="entry name" value="RIBOSOMAL_S13_1"/>
    <property type="match status" value="1"/>
</dbReference>
<keyword evidence="2 4" id="KW-0689">Ribosomal protein</keyword>
<keyword evidence="3 4" id="KW-0687">Ribonucleoprotein</keyword>
<dbReference type="FunFam" id="4.10.910.10:FF:000002">
    <property type="entry name" value="40S ribosomal protein S18"/>
    <property type="match status" value="1"/>
</dbReference>
<dbReference type="PIRSF" id="PIRSF002134">
    <property type="entry name" value="Ribosomal_S13"/>
    <property type="match status" value="1"/>
</dbReference>
<evidence type="ECO:0000313" key="6">
    <source>
        <dbReference type="EMBL" id="EAY13821.1"/>
    </source>
</evidence>
<reference evidence="6" key="2">
    <citation type="journal article" date="2007" name="Science">
        <title>Draft genome sequence of the sexually transmitted pathogen Trichomonas vaginalis.</title>
        <authorList>
            <person name="Carlton J.M."/>
            <person name="Hirt R.P."/>
            <person name="Silva J.C."/>
            <person name="Delcher A.L."/>
            <person name="Schatz M."/>
            <person name="Zhao Q."/>
            <person name="Wortman J.R."/>
            <person name="Bidwell S.L."/>
            <person name="Alsmark U.C.M."/>
            <person name="Besteiro S."/>
            <person name="Sicheritz-Ponten T."/>
            <person name="Noel C.J."/>
            <person name="Dacks J.B."/>
            <person name="Foster P.G."/>
            <person name="Simillion C."/>
            <person name="Van de Peer Y."/>
            <person name="Miranda-Saavedra D."/>
            <person name="Barton G.J."/>
            <person name="Westrop G.D."/>
            <person name="Mueller S."/>
            <person name="Dessi D."/>
            <person name="Fiori P.L."/>
            <person name="Ren Q."/>
            <person name="Paulsen I."/>
            <person name="Zhang H."/>
            <person name="Bastida-Corcuera F.D."/>
            <person name="Simoes-Barbosa A."/>
            <person name="Brown M.T."/>
            <person name="Hayes R.D."/>
            <person name="Mukherjee M."/>
            <person name="Okumura C.Y."/>
            <person name="Schneider R."/>
            <person name="Smith A.J."/>
            <person name="Vanacova S."/>
            <person name="Villalvazo M."/>
            <person name="Haas B.J."/>
            <person name="Pertea M."/>
            <person name="Feldblyum T.V."/>
            <person name="Utterback T.R."/>
            <person name="Shu C.L."/>
            <person name="Osoegawa K."/>
            <person name="de Jong P.J."/>
            <person name="Hrdy I."/>
            <person name="Horvathova L."/>
            <person name="Zubacova Z."/>
            <person name="Dolezal P."/>
            <person name="Malik S.B."/>
            <person name="Logsdon J.M. Jr."/>
            <person name="Henze K."/>
            <person name="Gupta A."/>
            <person name="Wang C.C."/>
            <person name="Dunne R.L."/>
            <person name="Upcroft J.A."/>
            <person name="Upcroft P."/>
            <person name="White O."/>
            <person name="Salzberg S.L."/>
            <person name="Tang P."/>
            <person name="Chiu C.-H."/>
            <person name="Lee Y.-S."/>
            <person name="Embley T.M."/>
            <person name="Coombs G.H."/>
            <person name="Mottram J.C."/>
            <person name="Tachezy J."/>
            <person name="Fraser-Liggett C.M."/>
            <person name="Johnson P.J."/>
        </authorList>
    </citation>
    <scope>NUCLEOTIDE SEQUENCE [LARGE SCALE GENOMIC DNA]</scope>
    <source>
        <strain evidence="6">G3</strain>
    </source>
</reference>
<dbReference type="EMBL" id="DS113279">
    <property type="protein sequence ID" value="EAY13821.1"/>
    <property type="molecule type" value="Genomic_DNA"/>
</dbReference>
<dbReference type="PANTHER" id="PTHR10871">
    <property type="entry name" value="30S RIBOSOMAL PROTEIN S13/40S RIBOSOMAL PROTEIN S18"/>
    <property type="match status" value="1"/>
</dbReference>
<evidence type="ECO:0000256" key="5">
    <source>
        <dbReference type="SAM" id="MobiDB-lite"/>
    </source>
</evidence>
<dbReference type="FunFam" id="1.10.8.50:FF:000001">
    <property type="entry name" value="30S ribosomal protein S13"/>
    <property type="match status" value="1"/>
</dbReference>
<dbReference type="RefSeq" id="XP_001326044.1">
    <property type="nucleotide sequence ID" value="XM_001326009.1"/>
</dbReference>
<dbReference type="KEGG" id="tva:4771811"/>
<dbReference type="InterPro" id="IPR018269">
    <property type="entry name" value="Ribosomal_uS13_CS"/>
</dbReference>
<dbReference type="GO" id="GO:0005829">
    <property type="term" value="C:cytosol"/>
    <property type="evidence" value="ECO:0000318"/>
    <property type="project" value="GO_Central"/>
</dbReference>
<dbReference type="AlphaFoldDB" id="A2E0E1"/>
<dbReference type="Gene3D" id="4.10.910.10">
    <property type="entry name" value="30s ribosomal protein s13, domain 2"/>
    <property type="match status" value="1"/>
</dbReference>
<feature type="region of interest" description="Disordered" evidence="5">
    <location>
        <begin position="136"/>
        <end position="155"/>
    </location>
</feature>
<dbReference type="SMR" id="A2E0E1"/>
<protein>
    <submittedName>
        <fullName evidence="6">Ribosomal protein S13p/S18e, putative</fullName>
    </submittedName>
</protein>
<dbReference type="VEuPathDB" id="TrichDB:TVAGG3_0540860"/>
<dbReference type="SUPFAM" id="SSF46946">
    <property type="entry name" value="S13-like H2TH domain"/>
    <property type="match status" value="1"/>
</dbReference>
<dbReference type="OMA" id="RKTRCER"/>
<evidence type="ECO:0000256" key="1">
    <source>
        <dbReference type="ARBA" id="ARBA00008080"/>
    </source>
</evidence>
<dbReference type="InterPro" id="IPR027437">
    <property type="entry name" value="Rbsml_uS13_C"/>
</dbReference>
<dbReference type="GO" id="GO:0003735">
    <property type="term" value="F:structural constituent of ribosome"/>
    <property type="evidence" value="ECO:0007669"/>
    <property type="project" value="InterPro"/>
</dbReference>
<dbReference type="InterPro" id="IPR001892">
    <property type="entry name" value="Ribosomal_uS13"/>
</dbReference>
<dbReference type="Gene3D" id="1.10.8.50">
    <property type="match status" value="1"/>
</dbReference>
<dbReference type="GO" id="GO:0006412">
    <property type="term" value="P:translation"/>
    <property type="evidence" value="ECO:0007669"/>
    <property type="project" value="InterPro"/>
</dbReference>
<dbReference type="GO" id="GO:0003723">
    <property type="term" value="F:RNA binding"/>
    <property type="evidence" value="ECO:0007669"/>
    <property type="project" value="InterPro"/>
</dbReference>
<dbReference type="Pfam" id="PF00416">
    <property type="entry name" value="Ribosomal_S13"/>
    <property type="match status" value="1"/>
</dbReference>
<dbReference type="PROSITE" id="PS50159">
    <property type="entry name" value="RIBOSOMAL_S13_2"/>
    <property type="match status" value="1"/>
</dbReference>
<organism evidence="6 7">
    <name type="scientific">Trichomonas vaginalis (strain ATCC PRA-98 / G3)</name>
    <dbReference type="NCBI Taxonomy" id="412133"/>
    <lineage>
        <taxon>Eukaryota</taxon>
        <taxon>Metamonada</taxon>
        <taxon>Parabasalia</taxon>
        <taxon>Trichomonadida</taxon>
        <taxon>Trichomonadidae</taxon>
        <taxon>Trichomonas</taxon>
    </lineage>
</organism>
<dbReference type="eggNOG" id="KOG3311">
    <property type="taxonomic scope" value="Eukaryota"/>
</dbReference>
<dbReference type="OrthoDB" id="1702480at2759"/>
<dbReference type="NCBIfam" id="NF003140">
    <property type="entry name" value="PRK04053.1"/>
    <property type="match status" value="1"/>
</dbReference>
<gene>
    <name evidence="6" type="ORF">TVAG_043810</name>
</gene>
<dbReference type="InterPro" id="IPR010979">
    <property type="entry name" value="Ribosomal_uS13-like_H2TH"/>
</dbReference>
<accession>A2E0E1</accession>
<evidence type="ECO:0000256" key="4">
    <source>
        <dbReference type="RuleBase" id="RU003830"/>
    </source>
</evidence>
<dbReference type="HAMAP" id="MF_01315">
    <property type="entry name" value="Ribosomal_uS13"/>
    <property type="match status" value="1"/>
</dbReference>
<name>A2E0E1_TRIV3</name>
<evidence type="ECO:0000256" key="2">
    <source>
        <dbReference type="ARBA" id="ARBA00022980"/>
    </source>
</evidence>
<dbReference type="InParanoid" id="A2E0E1"/>
<keyword evidence="7" id="KW-1185">Reference proteome</keyword>
<dbReference type="GO" id="GO:0015935">
    <property type="term" value="C:small ribosomal subunit"/>
    <property type="evidence" value="ECO:0000318"/>
    <property type="project" value="GO_Central"/>
</dbReference>
<dbReference type="STRING" id="5722.A2E0E1"/>
<dbReference type="PANTHER" id="PTHR10871:SF3">
    <property type="entry name" value="SMALL RIBOSOMAL SUBUNIT PROTEIN US13"/>
    <property type="match status" value="1"/>
</dbReference>
<evidence type="ECO:0000313" key="7">
    <source>
        <dbReference type="Proteomes" id="UP000001542"/>
    </source>
</evidence>
<reference evidence="6" key="1">
    <citation type="submission" date="2006-10" db="EMBL/GenBank/DDBJ databases">
        <authorList>
            <person name="Amadeo P."/>
            <person name="Zhao Q."/>
            <person name="Wortman J."/>
            <person name="Fraser-Liggett C."/>
            <person name="Carlton J."/>
        </authorList>
    </citation>
    <scope>NUCLEOTIDE SEQUENCE</scope>
    <source>
        <strain evidence="6">G3</strain>
    </source>
</reference>
<evidence type="ECO:0000256" key="3">
    <source>
        <dbReference type="ARBA" id="ARBA00023274"/>
    </source>
</evidence>
<comment type="similarity">
    <text evidence="1 4">Belongs to the universal ribosomal protein uS13 family.</text>
</comment>
<proteinExistence type="inferred from homology"/>
<dbReference type="VEuPathDB" id="TrichDB:TVAG_043810"/>
<sequence>MPIEVTDPAAFRDMVRMLSTNVDGRRPLYLALTNISGIGRRFAYAVVRRAGLDPLRRAGTLTPKEEELIVSIIQNPTEHQIPVWMLNRRFDRATGQNTHWVATDLSANIRAEIERMKKMRMKRGIRHGLGLKVRGQCTKSTGRRGGALGVERKKD</sequence>
<dbReference type="FunCoup" id="A2E0E1">
    <property type="interactions" value="710"/>
</dbReference>